<reference evidence="10 11" key="1">
    <citation type="journal article" date="2015" name="Genome Biol. Evol.">
        <title>Phylogenomic analyses indicate that early fungi evolved digesting cell walls of algal ancestors of land plants.</title>
        <authorList>
            <person name="Chang Y."/>
            <person name="Wang S."/>
            <person name="Sekimoto S."/>
            <person name="Aerts A.L."/>
            <person name="Choi C."/>
            <person name="Clum A."/>
            <person name="LaButti K.M."/>
            <person name="Lindquist E.A."/>
            <person name="Yee Ngan C."/>
            <person name="Ohm R.A."/>
            <person name="Salamov A.A."/>
            <person name="Grigoriev I.V."/>
            <person name="Spatafora J.W."/>
            <person name="Berbee M.L."/>
        </authorList>
    </citation>
    <scope>NUCLEOTIDE SEQUENCE [LARGE SCALE GENOMIC DNA]</scope>
    <source>
        <strain evidence="10 11">JEL478</strain>
    </source>
</reference>
<keyword evidence="4" id="KW-0833">Ubl conjugation pathway</keyword>
<evidence type="ECO:0000256" key="4">
    <source>
        <dbReference type="ARBA" id="ARBA00022786"/>
    </source>
</evidence>
<dbReference type="OMA" id="PRPVWND"/>
<feature type="non-terminal residue" evidence="10">
    <location>
        <position position="1"/>
    </location>
</feature>
<keyword evidence="11" id="KW-1185">Reference proteome</keyword>
<dbReference type="Pfam" id="PF00888">
    <property type="entry name" value="Cullin"/>
    <property type="match status" value="1"/>
</dbReference>
<evidence type="ECO:0000256" key="8">
    <source>
        <dbReference type="RuleBase" id="RU003829"/>
    </source>
</evidence>
<dbReference type="InterPro" id="IPR036390">
    <property type="entry name" value="WH_DNA-bd_sf"/>
</dbReference>
<proteinExistence type="inferred from homology"/>
<evidence type="ECO:0000259" key="9">
    <source>
        <dbReference type="PROSITE" id="PS50069"/>
    </source>
</evidence>
<dbReference type="Proteomes" id="UP000070544">
    <property type="component" value="Unassembled WGS sequence"/>
</dbReference>
<dbReference type="InterPro" id="IPR045093">
    <property type="entry name" value="Cullin"/>
</dbReference>
<dbReference type="Pfam" id="PF10557">
    <property type="entry name" value="Cullin_Nedd8"/>
    <property type="match status" value="1"/>
</dbReference>
<dbReference type="SUPFAM" id="SSF75632">
    <property type="entry name" value="Cullin homology domain"/>
    <property type="match status" value="1"/>
</dbReference>
<evidence type="ECO:0000256" key="6">
    <source>
        <dbReference type="ARBA" id="ARBA00040451"/>
    </source>
</evidence>
<dbReference type="Gene3D" id="1.20.1310.10">
    <property type="entry name" value="Cullin Repeats"/>
    <property type="match status" value="3"/>
</dbReference>
<gene>
    <name evidence="10" type="ORF">M427DRAFT_94341</name>
</gene>
<dbReference type="PANTHER" id="PTHR11932">
    <property type="entry name" value="CULLIN"/>
    <property type="match status" value="1"/>
</dbReference>
<name>A0A139AUM6_GONPJ</name>
<dbReference type="SMART" id="SM00884">
    <property type="entry name" value="Cullin_Nedd8"/>
    <property type="match status" value="1"/>
</dbReference>
<dbReference type="AlphaFoldDB" id="A0A139AUM6"/>
<dbReference type="SMART" id="SM00182">
    <property type="entry name" value="CULLIN"/>
    <property type="match status" value="1"/>
</dbReference>
<dbReference type="FunFam" id="1.20.1310.10:FF:000014">
    <property type="entry name" value="Cullin 5"/>
    <property type="match status" value="1"/>
</dbReference>
<dbReference type="InterPro" id="IPR019559">
    <property type="entry name" value="Cullin_neddylation_domain"/>
</dbReference>
<dbReference type="InterPro" id="IPR001373">
    <property type="entry name" value="Cullin_N"/>
</dbReference>
<dbReference type="STRING" id="1344416.A0A139AUM6"/>
<dbReference type="GO" id="GO:0006511">
    <property type="term" value="P:ubiquitin-dependent protein catabolic process"/>
    <property type="evidence" value="ECO:0007669"/>
    <property type="project" value="InterPro"/>
</dbReference>
<keyword evidence="3" id="KW-1017">Isopeptide bond</keyword>
<dbReference type="InterPro" id="IPR036317">
    <property type="entry name" value="Cullin_homology_sf"/>
</dbReference>
<organism evidence="10 11">
    <name type="scientific">Gonapodya prolifera (strain JEL478)</name>
    <name type="common">Monoblepharis prolifera</name>
    <dbReference type="NCBI Taxonomy" id="1344416"/>
    <lineage>
        <taxon>Eukaryota</taxon>
        <taxon>Fungi</taxon>
        <taxon>Fungi incertae sedis</taxon>
        <taxon>Chytridiomycota</taxon>
        <taxon>Chytridiomycota incertae sedis</taxon>
        <taxon>Monoblepharidomycetes</taxon>
        <taxon>Monoblepharidales</taxon>
        <taxon>Gonapodyaceae</taxon>
        <taxon>Gonapodya</taxon>
    </lineage>
</organism>
<dbReference type="OrthoDB" id="27073at2759"/>
<evidence type="ECO:0000313" key="11">
    <source>
        <dbReference type="Proteomes" id="UP000070544"/>
    </source>
</evidence>
<dbReference type="FunFam" id="3.30.230.130:FF:000003">
    <property type="entry name" value="Cullin 2"/>
    <property type="match status" value="1"/>
</dbReference>
<keyword evidence="5" id="KW-0832">Ubl conjugation</keyword>
<dbReference type="InterPro" id="IPR036388">
    <property type="entry name" value="WH-like_DNA-bd_sf"/>
</dbReference>
<dbReference type="InterPro" id="IPR016159">
    <property type="entry name" value="Cullin_repeat-like_dom_sf"/>
</dbReference>
<evidence type="ECO:0000256" key="1">
    <source>
        <dbReference type="ARBA" id="ARBA00004906"/>
    </source>
</evidence>
<evidence type="ECO:0000256" key="2">
    <source>
        <dbReference type="ARBA" id="ARBA00006019"/>
    </source>
</evidence>
<sequence>NAHSDQPFQLYIEEFEKAYLLETRQYYSKEAAEAVALQNISGFMHEASKRLAEEAERSRKYCDKSSIDRIVKECELQYLSAHKGRIYAEFETMIARERFEDCSLAHRLLSRIPDDAVPLLEIYQGYIASTGRTMVIRMGSGVTKDPREYVDSLIQLQKRYMDVSNTVFAGNAAYIAAVDKALGTIVNDSSSNPHAQSSEVLARYCDLLLKKSTKIALADAEVETKLGSLITIFKYIEDKDVFQKFYSRTLAKRLIFATSVSDDLEASMISRLKEVCGVEYTAKLQRMFTDMTLSSEINTKFRELSEKSGVQPGVDFGALVLTAGSWPLTGLSSTEYQVPQELEKSVAQFAIFYHANHNGRKLSWMWHLSKGDLRLNYLEKRYELNASLYHVGILLLFNSTDSLSVREVREAICLAPAEIKRLLKVLVDVKLLTSTDPESGDESILSLNLDFSSKRTKIRIAASSEKDTSTDVEQTRSAVDEDRRLYIQAAIVRIMKSRKDTSHVELVAEVLSQAGARFQPSVPMVKRCIEQLIDKQYLERSKVNRDRYVYIA</sequence>
<comment type="pathway">
    <text evidence="1">Protein modification; protein ubiquitination.</text>
</comment>
<dbReference type="Gene3D" id="1.10.10.10">
    <property type="entry name" value="Winged helix-like DNA-binding domain superfamily/Winged helix DNA-binding domain"/>
    <property type="match status" value="1"/>
</dbReference>
<dbReference type="FunFam" id="1.10.10.10:FF:000014">
    <property type="entry name" value="Cullin 1"/>
    <property type="match status" value="1"/>
</dbReference>
<evidence type="ECO:0000256" key="5">
    <source>
        <dbReference type="ARBA" id="ARBA00022843"/>
    </source>
</evidence>
<dbReference type="PROSITE" id="PS50069">
    <property type="entry name" value="CULLIN_2"/>
    <property type="match status" value="1"/>
</dbReference>
<dbReference type="Gene3D" id="3.30.230.130">
    <property type="entry name" value="Cullin, Chain C, Domain 2"/>
    <property type="match status" value="1"/>
</dbReference>
<evidence type="ECO:0000256" key="7">
    <source>
        <dbReference type="PROSITE-ProRule" id="PRU00330"/>
    </source>
</evidence>
<dbReference type="EMBL" id="KQ965735">
    <property type="protein sequence ID" value="KXS20409.1"/>
    <property type="molecule type" value="Genomic_DNA"/>
</dbReference>
<dbReference type="GO" id="GO:0005634">
    <property type="term" value="C:nucleus"/>
    <property type="evidence" value="ECO:0007669"/>
    <property type="project" value="UniProtKB-ARBA"/>
</dbReference>
<dbReference type="Pfam" id="PF26557">
    <property type="entry name" value="Cullin_AB"/>
    <property type="match status" value="1"/>
</dbReference>
<dbReference type="SUPFAM" id="SSF74788">
    <property type="entry name" value="Cullin repeat-like"/>
    <property type="match status" value="1"/>
</dbReference>
<dbReference type="GO" id="GO:0031625">
    <property type="term" value="F:ubiquitin protein ligase binding"/>
    <property type="evidence" value="ECO:0007669"/>
    <property type="project" value="InterPro"/>
</dbReference>
<accession>A0A139AUM6</accession>
<dbReference type="GO" id="GO:0031461">
    <property type="term" value="C:cullin-RING ubiquitin ligase complex"/>
    <property type="evidence" value="ECO:0007669"/>
    <property type="project" value="InterPro"/>
</dbReference>
<dbReference type="InterPro" id="IPR016157">
    <property type="entry name" value="Cullin_CS"/>
</dbReference>
<protein>
    <recommendedName>
        <fullName evidence="6">Cullin-5</fullName>
    </recommendedName>
</protein>
<dbReference type="InterPro" id="IPR059120">
    <property type="entry name" value="Cullin-like_AB"/>
</dbReference>
<dbReference type="InterPro" id="IPR016158">
    <property type="entry name" value="Cullin_homology"/>
</dbReference>
<dbReference type="PROSITE" id="PS01256">
    <property type="entry name" value="CULLIN_1"/>
    <property type="match status" value="1"/>
</dbReference>
<dbReference type="SUPFAM" id="SSF46785">
    <property type="entry name" value="Winged helix' DNA-binding domain"/>
    <property type="match status" value="1"/>
</dbReference>
<feature type="domain" description="Cullin family profile" evidence="9">
    <location>
        <begin position="196"/>
        <end position="427"/>
    </location>
</feature>
<comment type="similarity">
    <text evidence="2 7 8">Belongs to the cullin family.</text>
</comment>
<dbReference type="FunFam" id="1.20.1310.10:FF:000012">
    <property type="entry name" value="Cullin 2"/>
    <property type="match status" value="1"/>
</dbReference>
<evidence type="ECO:0000313" key="10">
    <source>
        <dbReference type="EMBL" id="KXS20409.1"/>
    </source>
</evidence>
<evidence type="ECO:0000256" key="3">
    <source>
        <dbReference type="ARBA" id="ARBA00022499"/>
    </source>
</evidence>